<evidence type="ECO:0000313" key="1">
    <source>
        <dbReference type="EMBL" id="RGJ06751.1"/>
    </source>
</evidence>
<dbReference type="AlphaFoldDB" id="A0A374PD47"/>
<gene>
    <name evidence="2" type="ORF">DXC39_03320</name>
    <name evidence="1" type="ORF">DXD79_05540</name>
</gene>
<comment type="caution">
    <text evidence="1">The sequence shown here is derived from an EMBL/GenBank/DDBJ whole genome shotgun (WGS) entry which is preliminary data.</text>
</comment>
<dbReference type="RefSeq" id="WP_117630842.1">
    <property type="nucleotide sequence ID" value="NZ_QRQF01000004.1"/>
</dbReference>
<dbReference type="EMBL" id="QSON01000002">
    <property type="protein sequence ID" value="RGJ06751.1"/>
    <property type="molecule type" value="Genomic_DNA"/>
</dbReference>
<evidence type="ECO:0000313" key="4">
    <source>
        <dbReference type="Proteomes" id="UP000263014"/>
    </source>
</evidence>
<proteinExistence type="predicted"/>
<dbReference type="Proteomes" id="UP000261257">
    <property type="component" value="Unassembled WGS sequence"/>
</dbReference>
<accession>A0A374PD47</accession>
<organism evidence="1 4">
    <name type="scientific">Hungatella hathewayi</name>
    <dbReference type="NCBI Taxonomy" id="154046"/>
    <lineage>
        <taxon>Bacteria</taxon>
        <taxon>Bacillati</taxon>
        <taxon>Bacillota</taxon>
        <taxon>Clostridia</taxon>
        <taxon>Lachnospirales</taxon>
        <taxon>Lachnospiraceae</taxon>
        <taxon>Hungatella</taxon>
    </lineage>
</organism>
<reference evidence="3 4" key="1">
    <citation type="submission" date="2018-08" db="EMBL/GenBank/DDBJ databases">
        <title>A genome reference for cultivated species of the human gut microbiota.</title>
        <authorList>
            <person name="Zou Y."/>
            <person name="Xue W."/>
            <person name="Luo G."/>
        </authorList>
    </citation>
    <scope>NUCLEOTIDE SEQUENCE [LARGE SCALE GENOMIC DNA]</scope>
    <source>
        <strain evidence="2 3">TF05-11AC</strain>
        <strain evidence="1 4">TM09-12</strain>
    </source>
</reference>
<protein>
    <submittedName>
        <fullName evidence="1">Uncharacterized protein</fullName>
    </submittedName>
</protein>
<evidence type="ECO:0000313" key="3">
    <source>
        <dbReference type="Proteomes" id="UP000261257"/>
    </source>
</evidence>
<sequence length="177" mass="20625">MDEDVKCKEDLEANAFAGLLLVPSNALYEQMQIYGIPKSGQVLGDMIRLMAIFSVPYKAVLLRLYEEGYINTDTVYEFLNVKKEVLRKAVSYEPDAERWQRRTPEILRFGSLKQLMDQNSEYDLLSDKRNVSDQETLCKILHRYEAAMSRLFSHYATISELWKECCFPVSFILKKCL</sequence>
<dbReference type="EMBL" id="QSSQ01000001">
    <property type="protein sequence ID" value="RGM08997.1"/>
    <property type="molecule type" value="Genomic_DNA"/>
</dbReference>
<name>A0A374PD47_9FIRM</name>
<dbReference type="Proteomes" id="UP000263014">
    <property type="component" value="Unassembled WGS sequence"/>
</dbReference>
<evidence type="ECO:0000313" key="2">
    <source>
        <dbReference type="EMBL" id="RGM08997.1"/>
    </source>
</evidence>